<dbReference type="EMBL" id="JASJOS010000009">
    <property type="protein sequence ID" value="MDJ1482858.1"/>
    <property type="molecule type" value="Genomic_DNA"/>
</dbReference>
<comment type="caution">
    <text evidence="3">The sequence shown here is derived from an EMBL/GenBank/DDBJ whole genome shotgun (WGS) entry which is preliminary data.</text>
</comment>
<keyword evidence="3" id="KW-0378">Hydrolase</keyword>
<evidence type="ECO:0000313" key="4">
    <source>
        <dbReference type="Proteomes" id="UP001241110"/>
    </source>
</evidence>
<feature type="chain" id="PRO_5042241858" evidence="1">
    <location>
        <begin position="25"/>
        <end position="400"/>
    </location>
</feature>
<accession>A0AAE3QUK6</accession>
<dbReference type="Proteomes" id="UP001241110">
    <property type="component" value="Unassembled WGS sequence"/>
</dbReference>
<dbReference type="PANTHER" id="PTHR46825:SF9">
    <property type="entry name" value="BETA-LACTAMASE-RELATED DOMAIN-CONTAINING PROTEIN"/>
    <property type="match status" value="1"/>
</dbReference>
<dbReference type="RefSeq" id="WP_313982245.1">
    <property type="nucleotide sequence ID" value="NZ_JASJOS010000009.1"/>
</dbReference>
<keyword evidence="1" id="KW-0732">Signal</keyword>
<dbReference type="InterPro" id="IPR012338">
    <property type="entry name" value="Beta-lactam/transpept-like"/>
</dbReference>
<evidence type="ECO:0000313" key="3">
    <source>
        <dbReference type="EMBL" id="MDJ1482858.1"/>
    </source>
</evidence>
<evidence type="ECO:0000259" key="2">
    <source>
        <dbReference type="Pfam" id="PF00144"/>
    </source>
</evidence>
<dbReference type="InterPro" id="IPR050491">
    <property type="entry name" value="AmpC-like"/>
</dbReference>
<feature type="signal peptide" evidence="1">
    <location>
        <begin position="1"/>
        <end position="24"/>
    </location>
</feature>
<sequence length="400" mass="45153">MHPISLKILFFFLLSQAGSAVLLAQNYRDSLDLALTKLSAEAKLPGLSVVIVNQDKIVYKKSLGWANRENKQPFTINTIENIGSVSKTFIAVALMKAIEKGYFTLETDINTILPFKVENPSFPNQPILIKHLVTHTSGIIDNDSIYHRSYLFRHTATIDPTLQTFMHQYGYVGGIQDTTLQGFLQNYLTPKGTLYTQKNFYPSSPGTRSSYSNIGSALLAYLIEVKAGMSFADFTQTNILKPLRMHHSSWFLEKPIQNQHATPYFTTEIAIPFYSLITYPDGGLRTSAQDLSNYVQEMMRGLADHSTLLDKDSYHLMFTPAFSADHLPENFSLKNRNKGVLWNLYNDGFIGHDGDDPGVSTNILFTKQMGIILMSNIYLEDRSKFLTVLKKYGTKLIQNK</sequence>
<dbReference type="Gene3D" id="3.40.710.10">
    <property type="entry name" value="DD-peptidase/beta-lactamase superfamily"/>
    <property type="match status" value="1"/>
</dbReference>
<dbReference type="GO" id="GO:0016787">
    <property type="term" value="F:hydrolase activity"/>
    <property type="evidence" value="ECO:0007669"/>
    <property type="project" value="UniProtKB-KW"/>
</dbReference>
<reference evidence="3" key="1">
    <citation type="submission" date="2023-05" db="EMBL/GenBank/DDBJ databases">
        <authorList>
            <person name="Zhang X."/>
        </authorList>
    </citation>
    <scope>NUCLEOTIDE SEQUENCE</scope>
    <source>
        <strain evidence="3">YF14B1</strain>
    </source>
</reference>
<dbReference type="PANTHER" id="PTHR46825">
    <property type="entry name" value="D-ALANYL-D-ALANINE-CARBOXYPEPTIDASE/ENDOPEPTIDASE AMPH"/>
    <property type="match status" value="1"/>
</dbReference>
<gene>
    <name evidence="3" type="ORF">QNI16_20320</name>
</gene>
<name>A0AAE3QUK6_9BACT</name>
<proteinExistence type="predicted"/>
<dbReference type="EC" id="3.1.1.103" evidence="3"/>
<dbReference type="SUPFAM" id="SSF56601">
    <property type="entry name" value="beta-lactamase/transpeptidase-like"/>
    <property type="match status" value="1"/>
</dbReference>
<dbReference type="InterPro" id="IPR001466">
    <property type="entry name" value="Beta-lactam-related"/>
</dbReference>
<dbReference type="AlphaFoldDB" id="A0AAE3QUK6"/>
<organism evidence="3 4">
    <name type="scientific">Xanthocytophaga flava</name>
    <dbReference type="NCBI Taxonomy" id="3048013"/>
    <lineage>
        <taxon>Bacteria</taxon>
        <taxon>Pseudomonadati</taxon>
        <taxon>Bacteroidota</taxon>
        <taxon>Cytophagia</taxon>
        <taxon>Cytophagales</taxon>
        <taxon>Rhodocytophagaceae</taxon>
        <taxon>Xanthocytophaga</taxon>
    </lineage>
</organism>
<dbReference type="Pfam" id="PF00144">
    <property type="entry name" value="Beta-lactamase"/>
    <property type="match status" value="1"/>
</dbReference>
<protein>
    <submittedName>
        <fullName evidence="3">Serine hydrolase domain-containing protein</fullName>
        <ecNumber evidence="3">3.1.1.103</ecNumber>
    </submittedName>
</protein>
<evidence type="ECO:0000256" key="1">
    <source>
        <dbReference type="SAM" id="SignalP"/>
    </source>
</evidence>
<feature type="domain" description="Beta-lactamase-related" evidence="2">
    <location>
        <begin position="35"/>
        <end position="376"/>
    </location>
</feature>